<dbReference type="Proteomes" id="UP001358586">
    <property type="component" value="Chromosome 12"/>
</dbReference>
<name>A0ABR0MTU2_GOSAR</name>
<protein>
    <recommendedName>
        <fullName evidence="3">Secreted protein</fullName>
    </recommendedName>
</protein>
<sequence length="108" mass="12087">MRGCSSLPRGLLGTGVEICFIMVCTFKAPSSAGLEVSPRTSLVAYWRSSYVCKNKLFILCWNCDLACLCVCYLFRTVSAKTELVFEDFIVNSRTFCCALFVHLFSIVD</sequence>
<accession>A0ABR0MTU2</accession>
<gene>
    <name evidence="1" type="ORF">PVK06_045351</name>
</gene>
<dbReference type="EMBL" id="JARKNE010000012">
    <property type="protein sequence ID" value="KAK5777384.1"/>
    <property type="molecule type" value="Genomic_DNA"/>
</dbReference>
<evidence type="ECO:0008006" key="3">
    <source>
        <dbReference type="Google" id="ProtNLM"/>
    </source>
</evidence>
<keyword evidence="2" id="KW-1185">Reference proteome</keyword>
<reference evidence="1 2" key="1">
    <citation type="submission" date="2023-03" db="EMBL/GenBank/DDBJ databases">
        <title>WGS of Gossypium arboreum.</title>
        <authorList>
            <person name="Yu D."/>
        </authorList>
    </citation>
    <scope>NUCLEOTIDE SEQUENCE [LARGE SCALE GENOMIC DNA]</scope>
    <source>
        <tissue evidence="1">Leaf</tissue>
    </source>
</reference>
<organism evidence="1 2">
    <name type="scientific">Gossypium arboreum</name>
    <name type="common">Tree cotton</name>
    <name type="synonym">Gossypium nanking</name>
    <dbReference type="NCBI Taxonomy" id="29729"/>
    <lineage>
        <taxon>Eukaryota</taxon>
        <taxon>Viridiplantae</taxon>
        <taxon>Streptophyta</taxon>
        <taxon>Embryophyta</taxon>
        <taxon>Tracheophyta</taxon>
        <taxon>Spermatophyta</taxon>
        <taxon>Magnoliopsida</taxon>
        <taxon>eudicotyledons</taxon>
        <taxon>Gunneridae</taxon>
        <taxon>Pentapetalae</taxon>
        <taxon>rosids</taxon>
        <taxon>malvids</taxon>
        <taxon>Malvales</taxon>
        <taxon>Malvaceae</taxon>
        <taxon>Malvoideae</taxon>
        <taxon>Gossypium</taxon>
    </lineage>
</organism>
<evidence type="ECO:0000313" key="1">
    <source>
        <dbReference type="EMBL" id="KAK5777384.1"/>
    </source>
</evidence>
<evidence type="ECO:0000313" key="2">
    <source>
        <dbReference type="Proteomes" id="UP001358586"/>
    </source>
</evidence>
<proteinExistence type="predicted"/>
<comment type="caution">
    <text evidence="1">The sequence shown here is derived from an EMBL/GenBank/DDBJ whole genome shotgun (WGS) entry which is preliminary data.</text>
</comment>